<evidence type="ECO:0000259" key="8">
    <source>
        <dbReference type="PROSITE" id="PS51085"/>
    </source>
</evidence>
<comment type="cofactor">
    <cofactor evidence="1">
        <name>FAD</name>
        <dbReference type="ChEBI" id="CHEBI:57692"/>
    </cofactor>
</comment>
<dbReference type="AlphaFoldDB" id="A0A5J5J0J0"/>
<dbReference type="SUPFAM" id="SSF54292">
    <property type="entry name" value="2Fe-2S ferredoxin-like"/>
    <property type="match status" value="1"/>
</dbReference>
<dbReference type="InterPro" id="IPR036010">
    <property type="entry name" value="2Fe-2S_ferredoxin-like_sf"/>
</dbReference>
<dbReference type="Proteomes" id="UP000325827">
    <property type="component" value="Unassembled WGS sequence"/>
</dbReference>
<comment type="caution">
    <text evidence="10">The sequence shown here is derived from an EMBL/GenBank/DDBJ whole genome shotgun (WGS) entry which is preliminary data.</text>
</comment>
<keyword evidence="6" id="KW-0408">Iron</keyword>
<proteinExistence type="predicted"/>
<dbReference type="GO" id="GO:0051537">
    <property type="term" value="F:2 iron, 2 sulfur cluster binding"/>
    <property type="evidence" value="ECO:0007669"/>
    <property type="project" value="UniProtKB-KW"/>
</dbReference>
<evidence type="ECO:0000313" key="11">
    <source>
        <dbReference type="Proteomes" id="UP000325827"/>
    </source>
</evidence>
<keyword evidence="3" id="KW-0001">2Fe-2S</keyword>
<sequence length="314" mass="33786">MTSHEESPDVPARVRSMTVAATGVLSVELVPVEGALPTWEPGAHIDLVIPGVPVRQYSLWGAPEDGALRIAVLEEHESRGGSSYVHRTLRPGDTVEVRGPRNHFVLEGASEYLFIAGGIGITPLLPMVRRARESGATWTLVYLGATAERMPFLDELRGYGENVVVMPRDAGDRADLPALLAAHPAGLVYACGPERMLGELRELLPDGDRLRFEYFAAPEVEASDQTGSFVVRLERTGVDVEVVEGVSVLEAMRSVGVDVLSDCEEGICGSCETGVLSGEVDHRDLVLTKQERAANDCMMVCVSRAACPLLVLDA</sequence>
<evidence type="ECO:0000256" key="4">
    <source>
        <dbReference type="ARBA" id="ARBA00022723"/>
    </source>
</evidence>
<dbReference type="PROSITE" id="PS51384">
    <property type="entry name" value="FAD_FR"/>
    <property type="match status" value="1"/>
</dbReference>
<evidence type="ECO:0000256" key="2">
    <source>
        <dbReference type="ARBA" id="ARBA00022630"/>
    </source>
</evidence>
<dbReference type="SUPFAM" id="SSF63380">
    <property type="entry name" value="Riboflavin synthase domain-like"/>
    <property type="match status" value="1"/>
</dbReference>
<dbReference type="InterPro" id="IPR001041">
    <property type="entry name" value="2Fe-2S_ferredoxin-type"/>
</dbReference>
<dbReference type="InterPro" id="IPR050415">
    <property type="entry name" value="MRET"/>
</dbReference>
<evidence type="ECO:0000256" key="7">
    <source>
        <dbReference type="ARBA" id="ARBA00023014"/>
    </source>
</evidence>
<feature type="domain" description="FAD-binding FR-type" evidence="9">
    <location>
        <begin position="7"/>
        <end position="107"/>
    </location>
</feature>
<organism evidence="10 11">
    <name type="scientific">Microbacterium rhizomatis</name>
    <dbReference type="NCBI Taxonomy" id="1631477"/>
    <lineage>
        <taxon>Bacteria</taxon>
        <taxon>Bacillati</taxon>
        <taxon>Actinomycetota</taxon>
        <taxon>Actinomycetes</taxon>
        <taxon>Micrococcales</taxon>
        <taxon>Microbacteriaceae</taxon>
        <taxon>Microbacterium</taxon>
    </lineage>
</organism>
<evidence type="ECO:0000256" key="6">
    <source>
        <dbReference type="ARBA" id="ARBA00023004"/>
    </source>
</evidence>
<keyword evidence="4" id="KW-0479">Metal-binding</keyword>
<dbReference type="PROSITE" id="PS51085">
    <property type="entry name" value="2FE2S_FER_2"/>
    <property type="match status" value="1"/>
</dbReference>
<dbReference type="CDD" id="cd00207">
    <property type="entry name" value="fer2"/>
    <property type="match status" value="1"/>
</dbReference>
<gene>
    <name evidence="10" type="ORF">F6B43_11555</name>
</gene>
<accession>A0A5J5J0J0</accession>
<dbReference type="InterPro" id="IPR039261">
    <property type="entry name" value="FNR_nucleotide-bd"/>
</dbReference>
<dbReference type="InterPro" id="IPR012675">
    <property type="entry name" value="Beta-grasp_dom_sf"/>
</dbReference>
<dbReference type="Gene3D" id="2.40.30.10">
    <property type="entry name" value="Translation factors"/>
    <property type="match status" value="1"/>
</dbReference>
<dbReference type="CDD" id="cd06185">
    <property type="entry name" value="PDR_like"/>
    <property type="match status" value="1"/>
</dbReference>
<dbReference type="PANTHER" id="PTHR47354">
    <property type="entry name" value="NADH OXIDOREDUCTASE HCR"/>
    <property type="match status" value="1"/>
</dbReference>
<dbReference type="InterPro" id="IPR006058">
    <property type="entry name" value="2Fe2S_fd_BS"/>
</dbReference>
<dbReference type="GO" id="GO:0046872">
    <property type="term" value="F:metal ion binding"/>
    <property type="evidence" value="ECO:0007669"/>
    <property type="project" value="UniProtKB-KW"/>
</dbReference>
<dbReference type="GO" id="GO:0016491">
    <property type="term" value="F:oxidoreductase activity"/>
    <property type="evidence" value="ECO:0007669"/>
    <property type="project" value="UniProtKB-KW"/>
</dbReference>
<dbReference type="Pfam" id="PF00111">
    <property type="entry name" value="Fer2"/>
    <property type="match status" value="1"/>
</dbReference>
<dbReference type="Gene3D" id="3.40.50.80">
    <property type="entry name" value="Nucleotide-binding domain of ferredoxin-NADP reductase (FNR) module"/>
    <property type="match status" value="1"/>
</dbReference>
<dbReference type="OrthoDB" id="502624at2"/>
<evidence type="ECO:0000259" key="9">
    <source>
        <dbReference type="PROSITE" id="PS51384"/>
    </source>
</evidence>
<keyword evidence="7" id="KW-0411">Iron-sulfur</keyword>
<dbReference type="EMBL" id="VYSA01000002">
    <property type="protein sequence ID" value="KAA9108046.1"/>
    <property type="molecule type" value="Genomic_DNA"/>
</dbReference>
<name>A0A5J5J0J0_9MICO</name>
<dbReference type="PROSITE" id="PS00197">
    <property type="entry name" value="2FE2S_FER_1"/>
    <property type="match status" value="1"/>
</dbReference>
<dbReference type="SUPFAM" id="SSF52343">
    <property type="entry name" value="Ferredoxin reductase-like, C-terminal NADP-linked domain"/>
    <property type="match status" value="1"/>
</dbReference>
<dbReference type="PANTHER" id="PTHR47354:SF1">
    <property type="entry name" value="CARNITINE MONOOXYGENASE REDUCTASE SUBUNIT"/>
    <property type="match status" value="1"/>
</dbReference>
<keyword evidence="11" id="KW-1185">Reference proteome</keyword>
<evidence type="ECO:0000256" key="5">
    <source>
        <dbReference type="ARBA" id="ARBA00023002"/>
    </source>
</evidence>
<dbReference type="RefSeq" id="WP_150449077.1">
    <property type="nucleotide sequence ID" value="NZ_VYSA01000002.1"/>
</dbReference>
<evidence type="ECO:0000313" key="10">
    <source>
        <dbReference type="EMBL" id="KAA9108046.1"/>
    </source>
</evidence>
<keyword evidence="2" id="KW-0285">Flavoprotein</keyword>
<dbReference type="PRINTS" id="PR00409">
    <property type="entry name" value="PHDIOXRDTASE"/>
</dbReference>
<dbReference type="Gene3D" id="3.10.20.30">
    <property type="match status" value="1"/>
</dbReference>
<reference evidence="11" key="1">
    <citation type="submission" date="2019-09" db="EMBL/GenBank/DDBJ databases">
        <title>Mumia zhuanghuii sp. nov. isolated from the intestinal contents of plateau pika (Ochotona curzoniae) in the Qinghai-Tibet plateau of China.</title>
        <authorList>
            <person name="Tian Z."/>
        </authorList>
    </citation>
    <scope>NUCLEOTIDE SEQUENCE [LARGE SCALE GENOMIC DNA]</scope>
    <source>
        <strain evidence="11">JCM 30598</strain>
    </source>
</reference>
<dbReference type="InterPro" id="IPR017927">
    <property type="entry name" value="FAD-bd_FR_type"/>
</dbReference>
<feature type="domain" description="2Fe-2S ferredoxin-type" evidence="8">
    <location>
        <begin position="229"/>
        <end position="314"/>
    </location>
</feature>
<evidence type="ECO:0000256" key="3">
    <source>
        <dbReference type="ARBA" id="ARBA00022714"/>
    </source>
</evidence>
<evidence type="ECO:0000256" key="1">
    <source>
        <dbReference type="ARBA" id="ARBA00001974"/>
    </source>
</evidence>
<dbReference type="InterPro" id="IPR017938">
    <property type="entry name" value="Riboflavin_synthase-like_b-brl"/>
</dbReference>
<keyword evidence="5" id="KW-0560">Oxidoreductase</keyword>
<protein>
    <submittedName>
        <fullName evidence="10">Oxidoreductase</fullName>
    </submittedName>
</protein>